<organism evidence="2 3">
    <name type="scientific">Thiorhodovibrio winogradskyi</name>
    <dbReference type="NCBI Taxonomy" id="77007"/>
    <lineage>
        <taxon>Bacteria</taxon>
        <taxon>Pseudomonadati</taxon>
        <taxon>Pseudomonadota</taxon>
        <taxon>Gammaproteobacteria</taxon>
        <taxon>Chromatiales</taxon>
        <taxon>Chromatiaceae</taxon>
        <taxon>Thiorhodovibrio</taxon>
    </lineage>
</organism>
<dbReference type="Proteomes" id="UP001432180">
    <property type="component" value="Chromosome"/>
</dbReference>
<dbReference type="SMART" id="SM00966">
    <property type="entry name" value="SpoVT_AbrB"/>
    <property type="match status" value="1"/>
</dbReference>
<evidence type="ECO:0000313" key="2">
    <source>
        <dbReference type="EMBL" id="WPL18321.1"/>
    </source>
</evidence>
<dbReference type="InterPro" id="IPR007159">
    <property type="entry name" value="SpoVT-AbrB_dom"/>
</dbReference>
<name>A0ABZ0SBC3_9GAMM</name>
<proteinExistence type="predicted"/>
<feature type="domain" description="SpoVT-AbrB" evidence="1">
    <location>
        <begin position="3"/>
        <end position="46"/>
    </location>
</feature>
<accession>A0ABZ0SBC3</accession>
<keyword evidence="3" id="KW-1185">Reference proteome</keyword>
<sequence length="74" mass="8138">MLTKRTSKNQVTLPKAIVQTVGEADYYDVTVQDGKIVLSPVRLRQADAVRAKLVELGITQADVGEAISWARKRA</sequence>
<dbReference type="RefSeq" id="WP_328984088.1">
    <property type="nucleotide sequence ID" value="NZ_CP121472.1"/>
</dbReference>
<reference evidence="2 3" key="1">
    <citation type="journal article" date="2023" name="Microorganisms">
        <title>Thiorhodovibrio frisius and Trv. litoralis spp. nov., Two Novel Members from a Clade of Fastidious Purple Sulfur Bacteria That Exhibit Unique Red-Shifted Light-Harvesting Capabilities.</title>
        <authorList>
            <person name="Methner A."/>
            <person name="Kuzyk S.B."/>
            <person name="Petersen J."/>
            <person name="Bauer S."/>
            <person name="Brinkmann H."/>
            <person name="Sichau K."/>
            <person name="Wanner G."/>
            <person name="Wolf J."/>
            <person name="Neumann-Schaal M."/>
            <person name="Henke P."/>
            <person name="Tank M."/>
            <person name="Sproer C."/>
            <person name="Bunk B."/>
            <person name="Overmann J."/>
        </authorList>
    </citation>
    <scope>NUCLEOTIDE SEQUENCE [LARGE SCALE GENOMIC DNA]</scope>
    <source>
        <strain evidence="2 3">DSM 6702</strain>
    </source>
</reference>
<dbReference type="EMBL" id="CP121472">
    <property type="protein sequence ID" value="WPL18321.1"/>
    <property type="molecule type" value="Genomic_DNA"/>
</dbReference>
<dbReference type="InterPro" id="IPR037914">
    <property type="entry name" value="SpoVT-AbrB_sf"/>
</dbReference>
<evidence type="ECO:0000313" key="3">
    <source>
        <dbReference type="Proteomes" id="UP001432180"/>
    </source>
</evidence>
<gene>
    <name evidence="2" type="ORF">Thiowin_03391</name>
</gene>
<protein>
    <recommendedName>
        <fullName evidence="1">SpoVT-AbrB domain-containing protein</fullName>
    </recommendedName>
</protein>
<dbReference type="SUPFAM" id="SSF89447">
    <property type="entry name" value="AbrB/MazE/MraZ-like"/>
    <property type="match status" value="1"/>
</dbReference>
<evidence type="ECO:0000259" key="1">
    <source>
        <dbReference type="SMART" id="SM00966"/>
    </source>
</evidence>